<feature type="transmembrane region" description="Helical" evidence="8">
    <location>
        <begin position="169"/>
        <end position="186"/>
    </location>
</feature>
<evidence type="ECO:0000313" key="12">
    <source>
        <dbReference type="Proteomes" id="UP000521676"/>
    </source>
</evidence>
<evidence type="ECO:0000313" key="10">
    <source>
        <dbReference type="EMBL" id="NWJ47893.1"/>
    </source>
</evidence>
<evidence type="ECO:0000256" key="4">
    <source>
        <dbReference type="ARBA" id="ARBA00022679"/>
    </source>
</evidence>
<keyword evidence="2" id="KW-1003">Cell membrane</keyword>
<keyword evidence="6 8" id="KW-1133">Transmembrane helix</keyword>
<dbReference type="EMBL" id="CP128400">
    <property type="protein sequence ID" value="WJW69797.1"/>
    <property type="molecule type" value="Genomic_DNA"/>
</dbReference>
<proteinExistence type="predicted"/>
<protein>
    <submittedName>
        <fullName evidence="11">Glycosyltransferase family 39 protein</fullName>
        <ecNumber evidence="11">2.4.-.-</ecNumber>
    </submittedName>
</protein>
<dbReference type="EC" id="2.4.-.-" evidence="11"/>
<feature type="transmembrane region" description="Helical" evidence="8">
    <location>
        <begin position="376"/>
        <end position="398"/>
    </location>
</feature>
<name>A0A8T7M7B3_9CHLR</name>
<keyword evidence="7 8" id="KW-0472">Membrane</keyword>
<dbReference type="PANTHER" id="PTHR33908:SF11">
    <property type="entry name" value="MEMBRANE PROTEIN"/>
    <property type="match status" value="1"/>
</dbReference>
<feature type="transmembrane region" description="Helical" evidence="8">
    <location>
        <begin position="347"/>
        <end position="364"/>
    </location>
</feature>
<keyword evidence="5 8" id="KW-0812">Transmembrane</keyword>
<evidence type="ECO:0000256" key="1">
    <source>
        <dbReference type="ARBA" id="ARBA00004651"/>
    </source>
</evidence>
<keyword evidence="13" id="KW-1185">Reference proteome</keyword>
<feature type="domain" description="Glycosyltransferase RgtA/B/C/D-like" evidence="9">
    <location>
        <begin position="125"/>
        <end position="251"/>
    </location>
</feature>
<evidence type="ECO:0000256" key="2">
    <source>
        <dbReference type="ARBA" id="ARBA00022475"/>
    </source>
</evidence>
<keyword evidence="4 11" id="KW-0808">Transferase</keyword>
<gene>
    <name evidence="10" type="ORF">HXX08_18725</name>
    <name evidence="11" type="ORF">OZ401_003427</name>
</gene>
<dbReference type="PANTHER" id="PTHR33908">
    <property type="entry name" value="MANNOSYLTRANSFERASE YKCB-RELATED"/>
    <property type="match status" value="1"/>
</dbReference>
<organism evidence="10 12">
    <name type="scientific">Candidatus Chlorohelix allophototropha</name>
    <dbReference type="NCBI Taxonomy" id="3003348"/>
    <lineage>
        <taxon>Bacteria</taxon>
        <taxon>Bacillati</taxon>
        <taxon>Chloroflexota</taxon>
        <taxon>Chloroflexia</taxon>
        <taxon>Candidatus Chloroheliales</taxon>
        <taxon>Candidatus Chloroheliaceae</taxon>
        <taxon>Candidatus Chlorohelix</taxon>
    </lineage>
</organism>
<dbReference type="InterPro" id="IPR038731">
    <property type="entry name" value="RgtA/B/C-like"/>
</dbReference>
<dbReference type="AlphaFoldDB" id="A0A8T7M7B3"/>
<evidence type="ECO:0000256" key="7">
    <source>
        <dbReference type="ARBA" id="ARBA00023136"/>
    </source>
</evidence>
<evidence type="ECO:0000313" key="13">
    <source>
        <dbReference type="Proteomes" id="UP001431572"/>
    </source>
</evidence>
<evidence type="ECO:0000259" key="9">
    <source>
        <dbReference type="Pfam" id="PF13231"/>
    </source>
</evidence>
<keyword evidence="3 11" id="KW-0328">Glycosyltransferase</keyword>
<dbReference type="EMBL" id="JACATZ010000003">
    <property type="protein sequence ID" value="NWJ47893.1"/>
    <property type="molecule type" value="Genomic_DNA"/>
</dbReference>
<dbReference type="GO" id="GO:0009103">
    <property type="term" value="P:lipopolysaccharide biosynthetic process"/>
    <property type="evidence" value="ECO:0007669"/>
    <property type="project" value="UniProtKB-ARBA"/>
</dbReference>
<feature type="transmembrane region" description="Helical" evidence="8">
    <location>
        <begin position="481"/>
        <end position="500"/>
    </location>
</feature>
<dbReference type="Proteomes" id="UP001431572">
    <property type="component" value="Chromosome 2"/>
</dbReference>
<evidence type="ECO:0000256" key="8">
    <source>
        <dbReference type="SAM" id="Phobius"/>
    </source>
</evidence>
<feature type="transmembrane region" description="Helical" evidence="8">
    <location>
        <begin position="267"/>
        <end position="286"/>
    </location>
</feature>
<feature type="transmembrane region" description="Helical" evidence="8">
    <location>
        <begin position="23"/>
        <end position="40"/>
    </location>
</feature>
<dbReference type="RefSeq" id="WP_341471669.1">
    <property type="nucleotide sequence ID" value="NZ_CP128400.1"/>
</dbReference>
<feature type="transmembrane region" description="Helical" evidence="8">
    <location>
        <begin position="113"/>
        <end position="134"/>
    </location>
</feature>
<feature type="transmembrane region" description="Helical" evidence="8">
    <location>
        <begin position="235"/>
        <end position="255"/>
    </location>
</feature>
<feature type="transmembrane region" description="Helical" evidence="8">
    <location>
        <begin position="292"/>
        <end position="310"/>
    </location>
</feature>
<dbReference type="GO" id="GO:0005886">
    <property type="term" value="C:plasma membrane"/>
    <property type="evidence" value="ECO:0007669"/>
    <property type="project" value="UniProtKB-SubCell"/>
</dbReference>
<evidence type="ECO:0000313" key="11">
    <source>
        <dbReference type="EMBL" id="WJW69797.1"/>
    </source>
</evidence>
<feature type="transmembrane region" description="Helical" evidence="8">
    <location>
        <begin position="141"/>
        <end position="163"/>
    </location>
</feature>
<dbReference type="Pfam" id="PF13231">
    <property type="entry name" value="PMT_2"/>
    <property type="match status" value="1"/>
</dbReference>
<dbReference type="GO" id="GO:0016763">
    <property type="term" value="F:pentosyltransferase activity"/>
    <property type="evidence" value="ECO:0007669"/>
    <property type="project" value="TreeGrafter"/>
</dbReference>
<evidence type="ECO:0000256" key="3">
    <source>
        <dbReference type="ARBA" id="ARBA00022676"/>
    </source>
</evidence>
<feature type="transmembrane region" description="Helical" evidence="8">
    <location>
        <begin position="317"/>
        <end position="335"/>
    </location>
</feature>
<sequence>MNLAPSVSGSKLKVQNSKLNRRIFIFFLLLFFLTFGGHLYSGDGFTSYATARSFIEGNGGALDNYSNDTRFALRGADGKLYGKYGLGQALVEIPPILFIKLLSLFSTGFAEDATARFLVSTLNLFVCATTQLLLFKLGRKLGFGTLSAFSVTLLYGIASMSWVYSHLDFSEPLVTLCYLLMFGALLEGQDKRHLFCAGFWLGAAILFKTVAAIALFPLLLYLIMKSGRHNALKAMLWLALPLLATAALLLWYNFYRYGKFTESGYSAIADQFAFGSVYGGIYGFLFSSGKSIFLYAPGLVLALFGLKPFWQRQKTEAVFGLSLFTTYLIFYALFWNWEGDWTWGSRYLYPALPFLFLFALPLLQNRSKPMRWFFKLVLVTGILVNIAGSLVEFNYYFYVSGAANAEPDWRFVPELSPLRGQVFLAASAFSRTAGGASLQMDYTGWDAERVHAVTKKIELAPYDKFDLWWLRFANPEGATNGWMGLIVGGLIGIILVIIIWNSWQRLKIQRDIVAAIEAE</sequence>
<dbReference type="InterPro" id="IPR050297">
    <property type="entry name" value="LipidA_mod_glycosyltrf_83"/>
</dbReference>
<feature type="transmembrane region" description="Helical" evidence="8">
    <location>
        <begin position="198"/>
        <end position="223"/>
    </location>
</feature>
<dbReference type="Proteomes" id="UP000521676">
    <property type="component" value="Unassembled WGS sequence"/>
</dbReference>
<accession>A0A8T7M7B3</accession>
<reference evidence="11" key="2">
    <citation type="journal article" date="2024" name="Nature">
        <title>Anoxygenic phototroph of the Chloroflexota uses a type I reaction centre.</title>
        <authorList>
            <person name="Tsuji J.M."/>
            <person name="Shaw N.A."/>
            <person name="Nagashima S."/>
            <person name="Venkiteswaran J.J."/>
            <person name="Schiff S.L."/>
            <person name="Watanabe T."/>
            <person name="Fukui M."/>
            <person name="Hanada S."/>
            <person name="Tank M."/>
            <person name="Neufeld J.D."/>
        </authorList>
    </citation>
    <scope>NUCLEOTIDE SEQUENCE</scope>
    <source>
        <strain evidence="11">L227-S17</strain>
    </source>
</reference>
<evidence type="ECO:0000256" key="6">
    <source>
        <dbReference type="ARBA" id="ARBA00022989"/>
    </source>
</evidence>
<comment type="subcellular location">
    <subcellularLocation>
        <location evidence="1">Cell membrane</location>
        <topology evidence="1">Multi-pass membrane protein</topology>
    </subcellularLocation>
</comment>
<reference evidence="10 12" key="1">
    <citation type="submission" date="2020-06" db="EMBL/GenBank/DDBJ databases">
        <title>Anoxygenic phototrophic Chloroflexota member uses a Type I reaction center.</title>
        <authorList>
            <person name="Tsuji J.M."/>
            <person name="Shaw N.A."/>
            <person name="Nagashima S."/>
            <person name="Venkiteswaran J."/>
            <person name="Schiff S.L."/>
            <person name="Hanada S."/>
            <person name="Tank M."/>
            <person name="Neufeld J.D."/>
        </authorList>
    </citation>
    <scope>NUCLEOTIDE SEQUENCE [LARGE SCALE GENOMIC DNA]</scope>
    <source>
        <strain evidence="10">L227-S17</strain>
    </source>
</reference>
<evidence type="ECO:0000256" key="5">
    <source>
        <dbReference type="ARBA" id="ARBA00022692"/>
    </source>
</evidence>